<dbReference type="Proteomes" id="UP000222542">
    <property type="component" value="Unassembled WGS sequence"/>
</dbReference>
<dbReference type="InterPro" id="IPR024937">
    <property type="entry name" value="Domain_X"/>
</dbReference>
<evidence type="ECO:0000313" key="4">
    <source>
        <dbReference type="Proteomes" id="UP000222542"/>
    </source>
</evidence>
<dbReference type="AlphaFoldDB" id="A0A2G2Z5V9"/>
<protein>
    <recommendedName>
        <fullName evidence="2">Domain X domain-containing protein</fullName>
    </recommendedName>
</protein>
<dbReference type="STRING" id="4072.A0A2G2Z5V9"/>
<feature type="domain" description="Domain X" evidence="2">
    <location>
        <begin position="32"/>
        <end position="102"/>
    </location>
</feature>
<reference evidence="3 4" key="2">
    <citation type="journal article" date="2017" name="Genome Biol.">
        <title>New reference genome sequences of hot pepper reveal the massive evolution of plant disease-resistance genes by retroduplication.</title>
        <authorList>
            <person name="Kim S."/>
            <person name="Park J."/>
            <person name="Yeom S.I."/>
            <person name="Kim Y.M."/>
            <person name="Seo E."/>
            <person name="Kim K.T."/>
            <person name="Kim M.S."/>
            <person name="Lee J.M."/>
            <person name="Cheong K."/>
            <person name="Shin H.S."/>
            <person name="Kim S.B."/>
            <person name="Han K."/>
            <person name="Lee J."/>
            <person name="Park M."/>
            <person name="Lee H.A."/>
            <person name="Lee H.Y."/>
            <person name="Lee Y."/>
            <person name="Oh S."/>
            <person name="Lee J.H."/>
            <person name="Choi E."/>
            <person name="Choi E."/>
            <person name="Lee S.E."/>
            <person name="Jeon J."/>
            <person name="Kim H."/>
            <person name="Choi G."/>
            <person name="Song H."/>
            <person name="Lee J."/>
            <person name="Lee S.C."/>
            <person name="Kwon J.K."/>
            <person name="Lee H.Y."/>
            <person name="Koo N."/>
            <person name="Hong Y."/>
            <person name="Kim R.W."/>
            <person name="Kang W.H."/>
            <person name="Huh J.H."/>
            <person name="Kang B.C."/>
            <person name="Yang T.J."/>
            <person name="Lee Y.H."/>
            <person name="Bennetzen J.L."/>
            <person name="Choi D."/>
        </authorList>
    </citation>
    <scope>NUCLEOTIDE SEQUENCE [LARGE SCALE GENOMIC DNA]</scope>
    <source>
        <strain evidence="4">cv. CM334</strain>
    </source>
</reference>
<accession>A0A2G2Z5V9</accession>
<dbReference type="PANTHER" id="PTHR33642">
    <property type="entry name" value="COX1/OXI3 INTRON 1 PROTEIN-RELATED"/>
    <property type="match status" value="1"/>
</dbReference>
<dbReference type="PANTHER" id="PTHR33642:SF5">
    <property type="entry name" value="MATURASE"/>
    <property type="match status" value="1"/>
</dbReference>
<evidence type="ECO:0000256" key="1">
    <source>
        <dbReference type="SAM" id="MobiDB-lite"/>
    </source>
</evidence>
<dbReference type="EMBL" id="AYRZ02000007">
    <property type="protein sequence ID" value="PHT77392.1"/>
    <property type="molecule type" value="Genomic_DNA"/>
</dbReference>
<reference evidence="3 4" key="1">
    <citation type="journal article" date="2014" name="Nat. Genet.">
        <title>Genome sequence of the hot pepper provides insights into the evolution of pungency in Capsicum species.</title>
        <authorList>
            <person name="Kim S."/>
            <person name="Park M."/>
            <person name="Yeom S.I."/>
            <person name="Kim Y.M."/>
            <person name="Lee J.M."/>
            <person name="Lee H.A."/>
            <person name="Seo E."/>
            <person name="Choi J."/>
            <person name="Cheong K."/>
            <person name="Kim K.T."/>
            <person name="Jung K."/>
            <person name="Lee G.W."/>
            <person name="Oh S.K."/>
            <person name="Bae C."/>
            <person name="Kim S.B."/>
            <person name="Lee H.Y."/>
            <person name="Kim S.Y."/>
            <person name="Kim M.S."/>
            <person name="Kang B.C."/>
            <person name="Jo Y.D."/>
            <person name="Yang H.B."/>
            <person name="Jeong H.J."/>
            <person name="Kang W.H."/>
            <person name="Kwon J.K."/>
            <person name="Shin C."/>
            <person name="Lim J.Y."/>
            <person name="Park J.H."/>
            <person name="Huh J.H."/>
            <person name="Kim J.S."/>
            <person name="Kim B.D."/>
            <person name="Cohen O."/>
            <person name="Paran I."/>
            <person name="Suh M.C."/>
            <person name="Lee S.B."/>
            <person name="Kim Y.K."/>
            <person name="Shin Y."/>
            <person name="Noh S.J."/>
            <person name="Park J."/>
            <person name="Seo Y.S."/>
            <person name="Kwon S.Y."/>
            <person name="Kim H.A."/>
            <person name="Park J.M."/>
            <person name="Kim H.J."/>
            <person name="Choi S.B."/>
            <person name="Bosland P.W."/>
            <person name="Reeves G."/>
            <person name="Jo S.H."/>
            <person name="Lee B.W."/>
            <person name="Cho H.T."/>
            <person name="Choi H.S."/>
            <person name="Lee M.S."/>
            <person name="Yu Y."/>
            <person name="Do Choi Y."/>
            <person name="Park B.S."/>
            <person name="van Deynze A."/>
            <person name="Ashrafi H."/>
            <person name="Hill T."/>
            <person name="Kim W.T."/>
            <person name="Pai H.S."/>
            <person name="Ahn H.K."/>
            <person name="Yeam I."/>
            <person name="Giovannoni J.J."/>
            <person name="Rose J.K."/>
            <person name="Sorensen I."/>
            <person name="Lee S.J."/>
            <person name="Kim R.W."/>
            <person name="Choi I.Y."/>
            <person name="Choi B.S."/>
            <person name="Lim J.S."/>
            <person name="Lee Y.H."/>
            <person name="Choi D."/>
        </authorList>
    </citation>
    <scope>NUCLEOTIDE SEQUENCE [LARGE SCALE GENOMIC DNA]</scope>
    <source>
        <strain evidence="4">cv. CM334</strain>
    </source>
</reference>
<dbReference type="Gramene" id="PHT77392">
    <property type="protein sequence ID" value="PHT77392"/>
    <property type="gene ID" value="T459_20914"/>
</dbReference>
<gene>
    <name evidence="3" type="ORF">T459_20914</name>
</gene>
<evidence type="ECO:0000313" key="3">
    <source>
        <dbReference type="EMBL" id="PHT77392.1"/>
    </source>
</evidence>
<evidence type="ECO:0000259" key="2">
    <source>
        <dbReference type="Pfam" id="PF01348"/>
    </source>
</evidence>
<comment type="caution">
    <text evidence="3">The sequence shown here is derived from an EMBL/GenBank/DDBJ whole genome shotgun (WGS) entry which is preliminary data.</text>
</comment>
<organism evidence="3 4">
    <name type="scientific">Capsicum annuum</name>
    <name type="common">Capsicum pepper</name>
    <dbReference type="NCBI Taxonomy" id="4072"/>
    <lineage>
        <taxon>Eukaryota</taxon>
        <taxon>Viridiplantae</taxon>
        <taxon>Streptophyta</taxon>
        <taxon>Embryophyta</taxon>
        <taxon>Tracheophyta</taxon>
        <taxon>Spermatophyta</taxon>
        <taxon>Magnoliopsida</taxon>
        <taxon>eudicotyledons</taxon>
        <taxon>Gunneridae</taxon>
        <taxon>Pentapetalae</taxon>
        <taxon>asterids</taxon>
        <taxon>lamiids</taxon>
        <taxon>Solanales</taxon>
        <taxon>Solanaceae</taxon>
        <taxon>Solanoideae</taxon>
        <taxon>Capsiceae</taxon>
        <taxon>Capsicum</taxon>
    </lineage>
</organism>
<dbReference type="Pfam" id="PF01348">
    <property type="entry name" value="Intron_maturas2"/>
    <property type="match status" value="1"/>
</dbReference>
<dbReference type="GO" id="GO:0006397">
    <property type="term" value="P:mRNA processing"/>
    <property type="evidence" value="ECO:0007669"/>
    <property type="project" value="InterPro"/>
</dbReference>
<feature type="region of interest" description="Disordered" evidence="1">
    <location>
        <begin position="125"/>
        <end position="147"/>
    </location>
</feature>
<keyword evidence="4" id="KW-1185">Reference proteome</keyword>
<name>A0A2G2Z5V9_CAPAN</name>
<sequence length="147" mass="16540">MYQKEECEKFIFSRFYYKPEASLTRQVSFTGGHVACLTNVSDGDIVNWSAGIAISPLSYYRCCDNLYQVRTIVDHQIRWSAIFTPAHKHKSSARNIILKYSKDSNIVNQEGGKTLAEFPNSIELGKLGSGQDPNNNEHSTTSKRGES</sequence>
<proteinExistence type="predicted"/>
<dbReference type="GO" id="GO:0005737">
    <property type="term" value="C:cytoplasm"/>
    <property type="evidence" value="ECO:0007669"/>
    <property type="project" value="UniProtKB-ARBA"/>
</dbReference>